<dbReference type="GO" id="GO:0006635">
    <property type="term" value="P:fatty acid beta-oxidation"/>
    <property type="evidence" value="ECO:0007669"/>
    <property type="project" value="TreeGrafter"/>
</dbReference>
<protein>
    <submittedName>
        <fullName evidence="3">Enoyl-CoA hydratase</fullName>
    </submittedName>
</protein>
<sequence>MSESKSSDSPIVLRKQGAITHIELNNPKRRNALSREMTTLLADALREAHADEDCRAIVLSGRGDHFCAGGDVSAMQADRPILGSRQRIEHAHHIVRLLAAGPKPVVCAVEGVAFGLGMSLALASDVVVAAEGSSMCAVFNKVGLVPDMGLMWTLAQRVGVAKAKQLFFSAEVLDRSSAQALGLVDHGAVKGSAIDVAFGCAEQFCTAAPMPIALIKAAYAKGFGSLEDALRAEVDYQPALYLSEDHQEGVKAFFEKRKPSFKGK</sequence>
<dbReference type="AlphaFoldDB" id="A0A2S4HL65"/>
<dbReference type="PANTHER" id="PTHR11941">
    <property type="entry name" value="ENOYL-COA HYDRATASE-RELATED"/>
    <property type="match status" value="1"/>
</dbReference>
<comment type="similarity">
    <text evidence="1">Belongs to the enoyl-CoA hydratase/isomerase family.</text>
</comment>
<comment type="caution">
    <text evidence="3">The sequence shown here is derived from an EMBL/GenBank/DDBJ whole genome shotgun (WGS) entry which is preliminary data.</text>
</comment>
<dbReference type="GO" id="GO:0016829">
    <property type="term" value="F:lyase activity"/>
    <property type="evidence" value="ECO:0007669"/>
    <property type="project" value="UniProtKB-KW"/>
</dbReference>
<dbReference type="OrthoDB" id="9797151at2"/>
<evidence type="ECO:0000313" key="4">
    <source>
        <dbReference type="Proteomes" id="UP000237222"/>
    </source>
</evidence>
<proteinExistence type="inferred from homology"/>
<evidence type="ECO:0000256" key="1">
    <source>
        <dbReference type="ARBA" id="ARBA00005254"/>
    </source>
</evidence>
<dbReference type="InterPro" id="IPR001753">
    <property type="entry name" value="Enoyl-CoA_hydra/iso"/>
</dbReference>
<dbReference type="CDD" id="cd06558">
    <property type="entry name" value="crotonase-like"/>
    <property type="match status" value="1"/>
</dbReference>
<gene>
    <name evidence="3" type="ORF">C0068_00605</name>
</gene>
<dbReference type="RefSeq" id="WP_103682554.1">
    <property type="nucleotide sequence ID" value="NZ_PQGG01000002.1"/>
</dbReference>
<evidence type="ECO:0000313" key="3">
    <source>
        <dbReference type="EMBL" id="POP54752.1"/>
    </source>
</evidence>
<name>A0A2S4HL65_9GAMM</name>
<dbReference type="InterPro" id="IPR014748">
    <property type="entry name" value="Enoyl-CoA_hydra_C"/>
</dbReference>
<evidence type="ECO:0000256" key="2">
    <source>
        <dbReference type="ARBA" id="ARBA00023239"/>
    </source>
</evidence>
<dbReference type="Pfam" id="PF00378">
    <property type="entry name" value="ECH_1"/>
    <property type="match status" value="1"/>
</dbReference>
<organism evidence="3 4">
    <name type="scientific">Zhongshania marina</name>
    <dbReference type="NCBI Taxonomy" id="2304603"/>
    <lineage>
        <taxon>Bacteria</taxon>
        <taxon>Pseudomonadati</taxon>
        <taxon>Pseudomonadota</taxon>
        <taxon>Gammaproteobacteria</taxon>
        <taxon>Cellvibrionales</taxon>
        <taxon>Spongiibacteraceae</taxon>
        <taxon>Zhongshania</taxon>
    </lineage>
</organism>
<dbReference type="Gene3D" id="1.10.12.10">
    <property type="entry name" value="Lyase 2-enoyl-coa Hydratase, Chain A, domain 2"/>
    <property type="match status" value="1"/>
</dbReference>
<dbReference type="PANTHER" id="PTHR11941:SF133">
    <property type="entry name" value="1,2-EPOXYPHENYLACETYL-COA ISOMERASE"/>
    <property type="match status" value="1"/>
</dbReference>
<dbReference type="Proteomes" id="UP000237222">
    <property type="component" value="Unassembled WGS sequence"/>
</dbReference>
<keyword evidence="2" id="KW-0456">Lyase</keyword>
<dbReference type="EMBL" id="PQGG01000002">
    <property type="protein sequence ID" value="POP54752.1"/>
    <property type="molecule type" value="Genomic_DNA"/>
</dbReference>
<accession>A0A2S4HL65</accession>
<dbReference type="Gene3D" id="3.90.226.10">
    <property type="entry name" value="2-enoyl-CoA Hydratase, Chain A, domain 1"/>
    <property type="match status" value="1"/>
</dbReference>
<dbReference type="SUPFAM" id="SSF52096">
    <property type="entry name" value="ClpP/crotonase"/>
    <property type="match status" value="1"/>
</dbReference>
<dbReference type="InterPro" id="IPR029045">
    <property type="entry name" value="ClpP/crotonase-like_dom_sf"/>
</dbReference>
<reference evidence="3" key="1">
    <citation type="submission" date="2018-01" db="EMBL/GenBank/DDBJ databases">
        <authorList>
            <person name="Yu X.-D."/>
        </authorList>
    </citation>
    <scope>NUCLEOTIDE SEQUENCE</scope>
    <source>
        <strain evidence="3">ZX-21</strain>
    </source>
</reference>